<keyword evidence="3 4" id="KW-0648">Protein biosynthesis</keyword>
<dbReference type="PANTHER" id="PTHR33370">
    <property type="entry name" value="TRANSLATION INITIATION FACTOR IF-1, CHLOROPLASTIC"/>
    <property type="match status" value="1"/>
</dbReference>
<dbReference type="FunFam" id="2.40.50.140:FF:000002">
    <property type="entry name" value="Translation initiation factor IF-1"/>
    <property type="match status" value="1"/>
</dbReference>
<evidence type="ECO:0000256" key="5">
    <source>
        <dbReference type="NCBIfam" id="TIGR00008"/>
    </source>
</evidence>
<dbReference type="InterPro" id="IPR006196">
    <property type="entry name" value="RNA-binding_domain_S1_IF1"/>
</dbReference>
<dbReference type="GO" id="GO:0043022">
    <property type="term" value="F:ribosome binding"/>
    <property type="evidence" value="ECO:0007669"/>
    <property type="project" value="UniProtKB-UniRule"/>
</dbReference>
<sequence>MAKEKDTIRAEGVVLEALPNTQFKVKLDSGLEILAYVSGKMRMHYIRILPGDRVVVEITPYDPSKGRIIYRK</sequence>
<accession>A0A511RKT9</accession>
<dbReference type="PANTHER" id="PTHR33370:SF1">
    <property type="entry name" value="TRANSLATION INITIATION FACTOR IF-1, CHLOROPLASTIC"/>
    <property type="match status" value="1"/>
</dbReference>
<dbReference type="Proteomes" id="UP000321827">
    <property type="component" value="Unassembled WGS sequence"/>
</dbReference>
<comment type="subunit">
    <text evidence="4">Component of the 30S ribosomal translation pre-initiation complex which assembles on the 30S ribosome in the order IF-2 and IF-3, IF-1 and N-formylmethionyl-tRNA(fMet); mRNA recruitment can occur at any time during PIC assembly.</text>
</comment>
<dbReference type="InterPro" id="IPR004368">
    <property type="entry name" value="TIF_IF1"/>
</dbReference>
<dbReference type="HAMAP" id="MF_00075">
    <property type="entry name" value="IF_1"/>
    <property type="match status" value="1"/>
</dbReference>
<name>A0A511RKT9_9DEIN</name>
<keyword evidence="4" id="KW-0699">rRNA-binding</keyword>
<comment type="subcellular location">
    <subcellularLocation>
        <location evidence="4">Cytoplasm</location>
    </subcellularLocation>
</comment>
<dbReference type="PROSITE" id="PS50832">
    <property type="entry name" value="S1_IF1_TYPE"/>
    <property type="match status" value="1"/>
</dbReference>
<dbReference type="GO" id="GO:0003743">
    <property type="term" value="F:translation initiation factor activity"/>
    <property type="evidence" value="ECO:0007669"/>
    <property type="project" value="UniProtKB-UniRule"/>
</dbReference>
<evidence type="ECO:0000256" key="2">
    <source>
        <dbReference type="ARBA" id="ARBA00022540"/>
    </source>
</evidence>
<dbReference type="Pfam" id="PF01176">
    <property type="entry name" value="eIF-1a"/>
    <property type="match status" value="1"/>
</dbReference>
<reference evidence="7 8" key="1">
    <citation type="submission" date="2019-07" db="EMBL/GenBank/DDBJ databases">
        <title>Whole genome shotgun sequence of Oceanithermus desulfurans NBRC 100063.</title>
        <authorList>
            <person name="Hosoyama A."/>
            <person name="Uohara A."/>
            <person name="Ohji S."/>
            <person name="Ichikawa N."/>
        </authorList>
    </citation>
    <scope>NUCLEOTIDE SEQUENCE [LARGE SCALE GENOMIC DNA]</scope>
    <source>
        <strain evidence="7 8">NBRC 100063</strain>
    </source>
</reference>
<dbReference type="OrthoDB" id="9803250at2"/>
<keyword evidence="4" id="KW-0694">RNA-binding</keyword>
<gene>
    <name evidence="4 7" type="primary">infA</name>
    <name evidence="7" type="ORF">ODE01S_17150</name>
</gene>
<dbReference type="RefSeq" id="WP_013458228.1">
    <property type="nucleotide sequence ID" value="NZ_BJXN01000011.1"/>
</dbReference>
<comment type="similarity">
    <text evidence="1 4">Belongs to the IF-1 family.</text>
</comment>
<evidence type="ECO:0000313" key="8">
    <source>
        <dbReference type="Proteomes" id="UP000321827"/>
    </source>
</evidence>
<keyword evidence="2 4" id="KW-0396">Initiation factor</keyword>
<keyword evidence="4" id="KW-0963">Cytoplasm</keyword>
<dbReference type="NCBIfam" id="TIGR00008">
    <property type="entry name" value="infA"/>
    <property type="match status" value="1"/>
</dbReference>
<dbReference type="SUPFAM" id="SSF50249">
    <property type="entry name" value="Nucleic acid-binding proteins"/>
    <property type="match status" value="1"/>
</dbReference>
<dbReference type="GO" id="GO:0019843">
    <property type="term" value="F:rRNA binding"/>
    <property type="evidence" value="ECO:0007669"/>
    <property type="project" value="UniProtKB-UniRule"/>
</dbReference>
<dbReference type="InterPro" id="IPR012340">
    <property type="entry name" value="NA-bd_OB-fold"/>
</dbReference>
<feature type="domain" description="S1-like" evidence="6">
    <location>
        <begin position="1"/>
        <end position="72"/>
    </location>
</feature>
<evidence type="ECO:0000256" key="4">
    <source>
        <dbReference type="HAMAP-Rule" id="MF_00075"/>
    </source>
</evidence>
<organism evidence="7 8">
    <name type="scientific">Oceanithermus desulfurans NBRC 100063</name>
    <dbReference type="NCBI Taxonomy" id="1227550"/>
    <lineage>
        <taxon>Bacteria</taxon>
        <taxon>Thermotogati</taxon>
        <taxon>Deinococcota</taxon>
        <taxon>Deinococci</taxon>
        <taxon>Thermales</taxon>
        <taxon>Thermaceae</taxon>
        <taxon>Oceanithermus</taxon>
    </lineage>
</organism>
<protein>
    <recommendedName>
        <fullName evidence="4 5">Translation initiation factor IF-1</fullName>
    </recommendedName>
</protein>
<comment type="caution">
    <text evidence="7">The sequence shown here is derived from an EMBL/GenBank/DDBJ whole genome shotgun (WGS) entry which is preliminary data.</text>
</comment>
<proteinExistence type="inferred from homology"/>
<evidence type="ECO:0000259" key="6">
    <source>
        <dbReference type="PROSITE" id="PS50832"/>
    </source>
</evidence>
<dbReference type="GO" id="GO:0005829">
    <property type="term" value="C:cytosol"/>
    <property type="evidence" value="ECO:0007669"/>
    <property type="project" value="TreeGrafter"/>
</dbReference>
<dbReference type="CDD" id="cd04451">
    <property type="entry name" value="S1_IF1"/>
    <property type="match status" value="1"/>
</dbReference>
<evidence type="ECO:0000313" key="7">
    <source>
        <dbReference type="EMBL" id="GEM90281.1"/>
    </source>
</evidence>
<evidence type="ECO:0000256" key="3">
    <source>
        <dbReference type="ARBA" id="ARBA00022917"/>
    </source>
</evidence>
<dbReference type="EMBL" id="BJXN01000011">
    <property type="protein sequence ID" value="GEM90281.1"/>
    <property type="molecule type" value="Genomic_DNA"/>
</dbReference>
<dbReference type="AlphaFoldDB" id="A0A511RKT9"/>
<dbReference type="Gene3D" id="2.40.50.140">
    <property type="entry name" value="Nucleic acid-binding proteins"/>
    <property type="match status" value="1"/>
</dbReference>
<comment type="function">
    <text evidence="4">One of the essential components for the initiation of protein synthesis. Stabilizes the binding of IF-2 and IF-3 on the 30S subunit to which N-formylmethionyl-tRNA(fMet) subsequently binds. Helps modulate mRNA selection, yielding the 30S pre-initiation complex (PIC). Upon addition of the 50S ribosomal subunit IF-1, IF-2 and IF-3 are released leaving the mature 70S translation initiation complex.</text>
</comment>
<evidence type="ECO:0000256" key="1">
    <source>
        <dbReference type="ARBA" id="ARBA00010939"/>
    </source>
</evidence>